<proteinExistence type="predicted"/>
<gene>
    <name evidence="1" type="ORF">GKQ51_07240</name>
</gene>
<dbReference type="AlphaFoldDB" id="A0AAP9YH50"/>
<reference evidence="1 2" key="1">
    <citation type="submission" date="2020-12" db="EMBL/GenBank/DDBJ databases">
        <title>Genomic Analysis and Response surface optimization of nitrogen-fixing conditions for A. chroococcum strain HR1, Isolation from rhizosphere soil.</title>
        <authorList>
            <person name="Li J."/>
            <person name="Yang H."/>
            <person name="Liu H."/>
            <person name="Wang C."/>
            <person name="Tian Y."/>
            <person name="Lu X.Y."/>
        </authorList>
    </citation>
    <scope>NUCLEOTIDE SEQUENCE [LARGE SCALE GENOMIC DNA]</scope>
    <source>
        <strain evidence="1 2">HR1</strain>
    </source>
</reference>
<organism evidence="1 2">
    <name type="scientific">Azotobacter chroococcum</name>
    <dbReference type="NCBI Taxonomy" id="353"/>
    <lineage>
        <taxon>Bacteria</taxon>
        <taxon>Pseudomonadati</taxon>
        <taxon>Pseudomonadota</taxon>
        <taxon>Gammaproteobacteria</taxon>
        <taxon>Pseudomonadales</taxon>
        <taxon>Pseudomonadaceae</taxon>
        <taxon>Azotobacter</taxon>
    </lineage>
</organism>
<evidence type="ECO:0000313" key="2">
    <source>
        <dbReference type="Proteomes" id="UP000596192"/>
    </source>
</evidence>
<protein>
    <submittedName>
        <fullName evidence="1">Uncharacterized protein</fullName>
    </submittedName>
</protein>
<dbReference type="RefSeq" id="WP_198867555.1">
    <property type="nucleotide sequence ID" value="NZ_CP066310.1"/>
</dbReference>
<accession>A0AAP9YH50</accession>
<dbReference type="EMBL" id="CP066310">
    <property type="protein sequence ID" value="QQE90097.1"/>
    <property type="molecule type" value="Genomic_DNA"/>
</dbReference>
<evidence type="ECO:0000313" key="1">
    <source>
        <dbReference type="EMBL" id="QQE90097.1"/>
    </source>
</evidence>
<dbReference type="Proteomes" id="UP000596192">
    <property type="component" value="Chromosome"/>
</dbReference>
<sequence length="64" mass="7111">MDTGIWIPAIGIPSRGLRADRSGQFAPIELLSMYCAFPEMRKAQLANSPDAPQTIYEARDDLDE</sequence>
<name>A0AAP9YH50_9GAMM</name>